<keyword evidence="2" id="KW-1185">Reference proteome</keyword>
<dbReference type="EMBL" id="JADNRY010000042">
    <property type="protein sequence ID" value="KAF9070279.1"/>
    <property type="molecule type" value="Genomic_DNA"/>
</dbReference>
<reference evidence="1" key="1">
    <citation type="submission" date="2020-11" db="EMBL/GenBank/DDBJ databases">
        <authorList>
            <consortium name="DOE Joint Genome Institute"/>
            <person name="Ahrendt S."/>
            <person name="Riley R."/>
            <person name="Andreopoulos W."/>
            <person name="Labutti K."/>
            <person name="Pangilinan J."/>
            <person name="Ruiz-Duenas F.J."/>
            <person name="Barrasa J.M."/>
            <person name="Sanchez-Garcia M."/>
            <person name="Camarero S."/>
            <person name="Miyauchi S."/>
            <person name="Serrano A."/>
            <person name="Linde D."/>
            <person name="Babiker R."/>
            <person name="Drula E."/>
            <person name="Ayuso-Fernandez I."/>
            <person name="Pacheco R."/>
            <person name="Padilla G."/>
            <person name="Ferreira P."/>
            <person name="Barriuso J."/>
            <person name="Kellner H."/>
            <person name="Castanera R."/>
            <person name="Alfaro M."/>
            <person name="Ramirez L."/>
            <person name="Pisabarro A.G."/>
            <person name="Kuo A."/>
            <person name="Tritt A."/>
            <person name="Lipzen A."/>
            <person name="He G."/>
            <person name="Yan M."/>
            <person name="Ng V."/>
            <person name="Cullen D."/>
            <person name="Martin F."/>
            <person name="Rosso M.-N."/>
            <person name="Henrissat B."/>
            <person name="Hibbett D."/>
            <person name="Martinez A.T."/>
            <person name="Grigoriev I.V."/>
        </authorList>
    </citation>
    <scope>NUCLEOTIDE SEQUENCE</scope>
    <source>
        <strain evidence="1">AH 40177</strain>
    </source>
</reference>
<proteinExistence type="predicted"/>
<protein>
    <submittedName>
        <fullName evidence="1">Uncharacterized protein</fullName>
    </submittedName>
</protein>
<accession>A0A9P5U8V4</accession>
<name>A0A9P5U8V4_9AGAR</name>
<sequence length="197" mass="21793">MTLASAPFVWDYLASRGDVSAVRAFPELSVGSSRLFQAYLFAELSVGARLAQYIIGINKHCDLVAPPSLISKRYRVQCDSPEMGVGLFFGHLYGVPDLLRLVLGFSTLFFSLPPLQMSSSPSPLSRGFSSIMSSASHLSIPLPSSPEIGSIVPTVFLMRIFPTHATWFVGCLKGFKKRQRDEGENRDKRPEKNHKEI</sequence>
<dbReference type="AlphaFoldDB" id="A0A9P5U8V4"/>
<evidence type="ECO:0000313" key="1">
    <source>
        <dbReference type="EMBL" id="KAF9070279.1"/>
    </source>
</evidence>
<comment type="caution">
    <text evidence="1">The sequence shown here is derived from an EMBL/GenBank/DDBJ whole genome shotgun (WGS) entry which is preliminary data.</text>
</comment>
<gene>
    <name evidence="1" type="ORF">BDP27DRAFT_632767</name>
</gene>
<evidence type="ECO:0000313" key="2">
    <source>
        <dbReference type="Proteomes" id="UP000772434"/>
    </source>
</evidence>
<dbReference type="Proteomes" id="UP000772434">
    <property type="component" value="Unassembled WGS sequence"/>
</dbReference>
<dbReference type="OrthoDB" id="341353at2759"/>
<organism evidence="1 2">
    <name type="scientific">Rhodocollybia butyracea</name>
    <dbReference type="NCBI Taxonomy" id="206335"/>
    <lineage>
        <taxon>Eukaryota</taxon>
        <taxon>Fungi</taxon>
        <taxon>Dikarya</taxon>
        <taxon>Basidiomycota</taxon>
        <taxon>Agaricomycotina</taxon>
        <taxon>Agaricomycetes</taxon>
        <taxon>Agaricomycetidae</taxon>
        <taxon>Agaricales</taxon>
        <taxon>Marasmiineae</taxon>
        <taxon>Omphalotaceae</taxon>
        <taxon>Rhodocollybia</taxon>
    </lineage>
</organism>